<protein>
    <recommendedName>
        <fullName evidence="3">Peptidase M20 dimerisation domain-containing protein</fullName>
    </recommendedName>
</protein>
<dbReference type="Gene3D" id="3.40.630.10">
    <property type="entry name" value="Zn peptidases"/>
    <property type="match status" value="1"/>
</dbReference>
<evidence type="ECO:0008006" key="3">
    <source>
        <dbReference type="Google" id="ProtNLM"/>
    </source>
</evidence>
<dbReference type="NCBIfam" id="NF006771">
    <property type="entry name" value="PRK09290.1-5"/>
    <property type="match status" value="1"/>
</dbReference>
<dbReference type="InterPro" id="IPR002933">
    <property type="entry name" value="Peptidase_M20"/>
</dbReference>
<dbReference type="SUPFAM" id="SSF53187">
    <property type="entry name" value="Zn-dependent exopeptidases"/>
    <property type="match status" value="1"/>
</dbReference>
<dbReference type="InterPro" id="IPR036264">
    <property type="entry name" value="Bact_exopeptidase_dim_dom"/>
</dbReference>
<dbReference type="AlphaFoldDB" id="A0A0F9KVC1"/>
<dbReference type="SUPFAM" id="SSF55031">
    <property type="entry name" value="Bacterial exopeptidase dimerisation domain"/>
    <property type="match status" value="1"/>
</dbReference>
<dbReference type="GO" id="GO:0016813">
    <property type="term" value="F:hydrolase activity, acting on carbon-nitrogen (but not peptide) bonds, in linear amidines"/>
    <property type="evidence" value="ECO:0007669"/>
    <property type="project" value="InterPro"/>
</dbReference>
<gene>
    <name evidence="2" type="ORF">LCGC14_1656840</name>
</gene>
<dbReference type="PIRSF" id="PIRSF001235">
    <property type="entry name" value="Amidase_carbamoylase"/>
    <property type="match status" value="1"/>
</dbReference>
<dbReference type="Gene3D" id="3.30.70.360">
    <property type="match status" value="1"/>
</dbReference>
<dbReference type="CDD" id="cd03884">
    <property type="entry name" value="M20_bAS"/>
    <property type="match status" value="1"/>
</dbReference>
<dbReference type="PANTHER" id="PTHR32494">
    <property type="entry name" value="ALLANTOATE DEIMINASE-RELATED"/>
    <property type="match status" value="1"/>
</dbReference>
<evidence type="ECO:0000313" key="2">
    <source>
        <dbReference type="EMBL" id="KKM19320.1"/>
    </source>
</evidence>
<sequence>MALQRWKEDLIELGEMGRKTPARVERYEQLDLEKGLYRLEGTSEIKKSKGYVIARMKEAGLKVRIDKVGNIFARREGFKTSKSAVMSGSHLDSVLNGGMFDGVLGVVTALEAIRIMNEEGFENERPIEIVVFMGEEGSAFKKGLLGSDVAAGKRSVEEALALKNDVGVTLKEALEQFELKGDFEMDLSDVEYFIETHVEQGPILDREKIPIGIVENITGITWVIAILEGEENHAGTTPMSVRRDPLVAAANVVLFANKRANEMVKELGGSTVATVGKMLVHPGAPNIIPGKVEMGIDIRDGIEGNMKNLTEEIIETIRNLEDKYGVKSEIEIPIVHPPCPCSREVVEAIERAARETGIEAKRMNSGAGHDAQNIAEKVKTGMIFLPSVNGISHAPMEWTNWEDMGKGIKVLTQALKNLSRL</sequence>
<reference evidence="2" key="1">
    <citation type="journal article" date="2015" name="Nature">
        <title>Complex archaea that bridge the gap between prokaryotes and eukaryotes.</title>
        <authorList>
            <person name="Spang A."/>
            <person name="Saw J.H."/>
            <person name="Jorgensen S.L."/>
            <person name="Zaremba-Niedzwiedzka K."/>
            <person name="Martijn J."/>
            <person name="Lind A.E."/>
            <person name="van Eijk R."/>
            <person name="Schleper C."/>
            <person name="Guy L."/>
            <person name="Ettema T.J."/>
        </authorList>
    </citation>
    <scope>NUCLEOTIDE SEQUENCE</scope>
</reference>
<dbReference type="InterPro" id="IPR010158">
    <property type="entry name" value="Amidase_Cbmase"/>
</dbReference>
<dbReference type="Pfam" id="PF01546">
    <property type="entry name" value="Peptidase_M20"/>
    <property type="match status" value="1"/>
</dbReference>
<organism evidence="2">
    <name type="scientific">marine sediment metagenome</name>
    <dbReference type="NCBI Taxonomy" id="412755"/>
    <lineage>
        <taxon>unclassified sequences</taxon>
        <taxon>metagenomes</taxon>
        <taxon>ecological metagenomes</taxon>
    </lineage>
</organism>
<keyword evidence="1" id="KW-0378">Hydrolase</keyword>
<dbReference type="EMBL" id="LAZR01014016">
    <property type="protein sequence ID" value="KKM19320.1"/>
    <property type="molecule type" value="Genomic_DNA"/>
</dbReference>
<accession>A0A0F9KVC1</accession>
<name>A0A0F9KVC1_9ZZZZ</name>
<proteinExistence type="predicted"/>
<dbReference type="NCBIfam" id="TIGR01879">
    <property type="entry name" value="hydantase"/>
    <property type="match status" value="1"/>
</dbReference>
<dbReference type="PANTHER" id="PTHR32494:SF5">
    <property type="entry name" value="ALLANTOATE AMIDOHYDROLASE"/>
    <property type="match status" value="1"/>
</dbReference>
<evidence type="ECO:0000256" key="1">
    <source>
        <dbReference type="ARBA" id="ARBA00022801"/>
    </source>
</evidence>
<comment type="caution">
    <text evidence="2">The sequence shown here is derived from an EMBL/GenBank/DDBJ whole genome shotgun (WGS) entry which is preliminary data.</text>
</comment>